<name>A0A1H3DQK5_9RHOB</name>
<gene>
    <name evidence="1" type="ORF">SAMN04488041_1125</name>
</gene>
<dbReference type="Proteomes" id="UP000183076">
    <property type="component" value="Unassembled WGS sequence"/>
</dbReference>
<sequence>MTNRLSSLELRILDQARRGEGGVTISSLTLKFGVSIKDLSRATRNLTKFNLIAAKGVSLHLTKAGLSWIQANQEMFAFRGKKTWREVPERFKGSKISPFEPYAPRVSKLSQRYFGIGGD</sequence>
<reference evidence="2" key="1">
    <citation type="submission" date="2016-10" db="EMBL/GenBank/DDBJ databases">
        <authorList>
            <person name="Varghese N."/>
            <person name="Submissions S."/>
        </authorList>
    </citation>
    <scope>NUCLEOTIDE SEQUENCE [LARGE SCALE GENOMIC DNA]</scope>
    <source>
        <strain evidence="2">DSM 10014</strain>
    </source>
</reference>
<dbReference type="Gene3D" id="1.10.10.10">
    <property type="entry name" value="Winged helix-like DNA-binding domain superfamily/Winged helix DNA-binding domain"/>
    <property type="match status" value="1"/>
</dbReference>
<dbReference type="AlphaFoldDB" id="A0A1H3DQK5"/>
<organism evidence="1 2">
    <name type="scientific">Sulfitobacter pontiacus</name>
    <dbReference type="NCBI Taxonomy" id="60137"/>
    <lineage>
        <taxon>Bacteria</taxon>
        <taxon>Pseudomonadati</taxon>
        <taxon>Pseudomonadota</taxon>
        <taxon>Alphaproteobacteria</taxon>
        <taxon>Rhodobacterales</taxon>
        <taxon>Roseobacteraceae</taxon>
        <taxon>Sulfitobacter</taxon>
    </lineage>
</organism>
<proteinExistence type="predicted"/>
<accession>A0A1H3DQK5</accession>
<dbReference type="STRING" id="60137.SAMN04488041_1125"/>
<evidence type="ECO:0008006" key="3">
    <source>
        <dbReference type="Google" id="ProtNLM"/>
    </source>
</evidence>
<protein>
    <recommendedName>
        <fullName evidence="3">Winged helix-turn-helix DNA-binding</fullName>
    </recommendedName>
</protein>
<dbReference type="EMBL" id="FNNB01000012">
    <property type="protein sequence ID" value="SDX68812.1"/>
    <property type="molecule type" value="Genomic_DNA"/>
</dbReference>
<dbReference type="SUPFAM" id="SSF46785">
    <property type="entry name" value="Winged helix' DNA-binding domain"/>
    <property type="match status" value="1"/>
</dbReference>
<dbReference type="RefSeq" id="WP_074637684.1">
    <property type="nucleotide sequence ID" value="NZ_CP160849.1"/>
</dbReference>
<evidence type="ECO:0000313" key="1">
    <source>
        <dbReference type="EMBL" id="SDX68812.1"/>
    </source>
</evidence>
<dbReference type="GeneID" id="94022280"/>
<evidence type="ECO:0000313" key="2">
    <source>
        <dbReference type="Proteomes" id="UP000183076"/>
    </source>
</evidence>
<dbReference type="InterPro" id="IPR036390">
    <property type="entry name" value="WH_DNA-bd_sf"/>
</dbReference>
<dbReference type="InterPro" id="IPR036388">
    <property type="entry name" value="WH-like_DNA-bd_sf"/>
</dbReference>